<dbReference type="STRING" id="936435.F8Q4R1"/>
<proteinExistence type="predicted"/>
<evidence type="ECO:0000313" key="2">
    <source>
        <dbReference type="Proteomes" id="UP000008063"/>
    </source>
</evidence>
<accession>F8Q4R1</accession>
<dbReference type="AlphaFoldDB" id="F8Q4R1"/>
<gene>
    <name evidence="1" type="ORF">SERLA73DRAFT_75427</name>
</gene>
<dbReference type="PANTHER" id="PTHR33604">
    <property type="entry name" value="OSJNBA0004B13.7 PROTEIN"/>
    <property type="match status" value="1"/>
</dbReference>
<evidence type="ECO:0000313" key="1">
    <source>
        <dbReference type="EMBL" id="EGN96538.1"/>
    </source>
</evidence>
<dbReference type="OMA" id="WKNWHVP"/>
<keyword evidence="2" id="KW-1185">Reference proteome</keyword>
<dbReference type="Proteomes" id="UP000008063">
    <property type="component" value="Unassembled WGS sequence"/>
</dbReference>
<dbReference type="eggNOG" id="ENOG502QPYF">
    <property type="taxonomic scope" value="Eukaryota"/>
</dbReference>
<organism evidence="2">
    <name type="scientific">Serpula lacrymans var. lacrymans (strain S7.3)</name>
    <name type="common">Dry rot fungus</name>
    <dbReference type="NCBI Taxonomy" id="936435"/>
    <lineage>
        <taxon>Eukaryota</taxon>
        <taxon>Fungi</taxon>
        <taxon>Dikarya</taxon>
        <taxon>Basidiomycota</taxon>
        <taxon>Agaricomycotina</taxon>
        <taxon>Agaricomycetes</taxon>
        <taxon>Agaricomycetidae</taxon>
        <taxon>Boletales</taxon>
        <taxon>Coniophorineae</taxon>
        <taxon>Serpulaceae</taxon>
        <taxon>Serpula</taxon>
    </lineage>
</organism>
<dbReference type="Gene3D" id="3.90.550.10">
    <property type="entry name" value="Spore Coat Polysaccharide Biosynthesis Protein SpsA, Chain A"/>
    <property type="match status" value="1"/>
</dbReference>
<name>F8Q4R1_SERL3</name>
<sequence length="780" mass="87113">MNRIHRRRALLLLLLLLLVFSLFSTWRVLTLPGPHSTDHVVRLFERALPIDARSLTAILPVSSPHNLSATLAPLLDSPTKLARVILVCPQPILSDVRKTLAQLVYTGSHQHPQFSLYPASHLHSHSLISLAASRVKSDWILFLNDDGLAGVGKRTRDMLLNPLAIPLPLGPTGAISRRSTSCTPPASVPYPASHLSPPFVAPLSVFHLAANLSTLGYNHPWLDLANLVSRSRSDHLAAVLLNLDHLTSNPCPALSIRHSLPTTLHPNFNLSAKYASLAADWQHPQTSPHGTFALAFPTVSDLYAFLPVACRLFNTGYSLNLLLYRPNHLHFENANGTHVWSDDCRLSYDVLSINSPSFAHWLASLQHLPDIIVALTEQDSVSSGISTTLQHESYNHITLVRLPREDIPHSYWMGSLSLLEWQNWNVPEIAISVITTNRPRSLHRLLLSLSHSLYFGDTVLLRINIDQSPDPDPDTLRVVRDLHWAHGDVVVHHRVVHGGLLPAVVEAWYPHHDHSYGVLLEDDVEVSRLFYAWAKMAVLRYRCVACTATRATSPPQLFGISLYQQKSIELRPEGRRPFDARALFAANGFEHPATPYLSQIPCSWGAVYFPEQWREFHEYLAVRFSRTGPSPSSGINAGIPTQDIVPAVRSNKWKKSWKKYFIELVYLRGYVMLYPNYDGYASLSTNHLEVGAHVREMGRGEYLRRKEMFGLPLMALGGAALVDLPARTLPPWRRLPVLNLTGCLSTVDELIGQGAARRADLFDCQGPALPYDVPSLFCVH</sequence>
<dbReference type="EMBL" id="GL945483">
    <property type="protein sequence ID" value="EGN96538.1"/>
    <property type="molecule type" value="Genomic_DNA"/>
</dbReference>
<dbReference type="InterPro" id="IPR029044">
    <property type="entry name" value="Nucleotide-diphossugar_trans"/>
</dbReference>
<dbReference type="HOGENOM" id="CLU_004238_1_0_1"/>
<dbReference type="OrthoDB" id="2020070at2759"/>
<evidence type="ECO:0008006" key="3">
    <source>
        <dbReference type="Google" id="ProtNLM"/>
    </source>
</evidence>
<protein>
    <recommendedName>
        <fullName evidence="3">Glycosyltransferase family 2 protein</fullName>
    </recommendedName>
</protein>
<dbReference type="PANTHER" id="PTHR33604:SF3">
    <property type="entry name" value="OSJNBA0004B13.7 PROTEIN"/>
    <property type="match status" value="1"/>
</dbReference>
<dbReference type="InParanoid" id="F8Q4R1"/>
<reference evidence="2" key="1">
    <citation type="journal article" date="2011" name="Science">
        <title>The plant cell wall-decomposing machinery underlies the functional diversity of forest fungi.</title>
        <authorList>
            <person name="Eastwood D.C."/>
            <person name="Floudas D."/>
            <person name="Binder M."/>
            <person name="Majcherczyk A."/>
            <person name="Schneider P."/>
            <person name="Aerts A."/>
            <person name="Asiegbu F.O."/>
            <person name="Baker S.E."/>
            <person name="Barry K."/>
            <person name="Bendiksby M."/>
            <person name="Blumentritt M."/>
            <person name="Coutinho P.M."/>
            <person name="Cullen D."/>
            <person name="de Vries R.P."/>
            <person name="Gathman A."/>
            <person name="Goodell B."/>
            <person name="Henrissat B."/>
            <person name="Ihrmark K."/>
            <person name="Kauserud H."/>
            <person name="Kohler A."/>
            <person name="LaButti K."/>
            <person name="Lapidus A."/>
            <person name="Lavin J.L."/>
            <person name="Lee Y.-H."/>
            <person name="Lindquist E."/>
            <person name="Lilly W."/>
            <person name="Lucas S."/>
            <person name="Morin E."/>
            <person name="Murat C."/>
            <person name="Oguiza J.A."/>
            <person name="Park J."/>
            <person name="Pisabarro A.G."/>
            <person name="Riley R."/>
            <person name="Rosling A."/>
            <person name="Salamov A."/>
            <person name="Schmidt O."/>
            <person name="Schmutz J."/>
            <person name="Skrede I."/>
            <person name="Stenlid J."/>
            <person name="Wiebenga A."/>
            <person name="Xie X."/>
            <person name="Kuees U."/>
            <person name="Hibbett D.S."/>
            <person name="Hoffmeister D."/>
            <person name="Hoegberg N."/>
            <person name="Martin F."/>
            <person name="Grigoriev I.V."/>
            <person name="Watkinson S.C."/>
        </authorList>
    </citation>
    <scope>NUCLEOTIDE SEQUENCE [LARGE SCALE GENOMIC DNA]</scope>
    <source>
        <strain evidence="2">strain S7.3</strain>
    </source>
</reference>
<dbReference type="SUPFAM" id="SSF53448">
    <property type="entry name" value="Nucleotide-diphospho-sugar transferases"/>
    <property type="match status" value="1"/>
</dbReference>